<sequence>MTDLNVDELYADVIASASPTGFIRKTLRDLVGKVKTDDVFVPHDVSLNVVRSDRTALLYVEPNEGWAALLMRTVSGERRREMAFHWPEAGVCRIGPHRIAFSIPADIDEVAVELEREGWTIMPVIPGWITRANVVPLDHERFRGEAFRHAVTRSPLSSERKGEIKRRQQERSTEQRGKF</sequence>
<comment type="caution">
    <text evidence="2">The sequence shown here is derived from an EMBL/GenBank/DDBJ whole genome shotgun (WGS) entry which is preliminary data.</text>
</comment>
<dbReference type="RefSeq" id="WP_102643719.1">
    <property type="nucleotide sequence ID" value="NZ_PNYA01000002.1"/>
</dbReference>
<gene>
    <name evidence="2" type="ORF">C0Z18_02060</name>
</gene>
<feature type="region of interest" description="Disordered" evidence="1">
    <location>
        <begin position="153"/>
        <end position="179"/>
    </location>
</feature>
<proteinExistence type="predicted"/>
<accession>A0A2N7W0T2</accession>
<protein>
    <submittedName>
        <fullName evidence="2">Uncharacterized protein</fullName>
    </submittedName>
</protein>
<evidence type="ECO:0000256" key="1">
    <source>
        <dbReference type="SAM" id="MobiDB-lite"/>
    </source>
</evidence>
<reference evidence="2 3" key="1">
    <citation type="submission" date="2018-01" db="EMBL/GenBank/DDBJ databases">
        <title>Whole genome analyses suggest that Burkholderia sensu lato contains two further novel genera in the rhizoxinica-symbiotica group Mycetohabitans gen. nov., and Trinickia gen. nov.: implications for the evolution of diazotrophy and nodulation in the Burkholderiaceae.</title>
        <authorList>
            <person name="Estrada-de los Santos P."/>
            <person name="Palmer M."/>
            <person name="Chavez-Ramirez B."/>
            <person name="Beukes C."/>
            <person name="Steenkamp E.T."/>
            <person name="Hirsch A.M."/>
            <person name="Manyaka P."/>
            <person name="Maluk M."/>
            <person name="Lafos M."/>
            <person name="Crook M."/>
            <person name="Gross E."/>
            <person name="Simon M.F."/>
            <person name="Bueno dos Reis Junior F."/>
            <person name="Poole P.S."/>
            <person name="Venter S.N."/>
            <person name="James E.K."/>
        </authorList>
    </citation>
    <scope>NUCLEOTIDE SEQUENCE [LARGE SCALE GENOMIC DNA]</scope>
    <source>
        <strain evidence="2 3">GIMN1.004</strain>
    </source>
</reference>
<evidence type="ECO:0000313" key="3">
    <source>
        <dbReference type="Proteomes" id="UP000235616"/>
    </source>
</evidence>
<name>A0A2N7W0T2_9BURK</name>
<dbReference type="EMBL" id="PNYA01000002">
    <property type="protein sequence ID" value="PMS23029.1"/>
    <property type="molecule type" value="Genomic_DNA"/>
</dbReference>
<feature type="compositionally biased region" description="Basic and acidic residues" evidence="1">
    <location>
        <begin position="158"/>
        <end position="179"/>
    </location>
</feature>
<organism evidence="2 3">
    <name type="scientific">Trinickia dabaoshanensis</name>
    <dbReference type="NCBI Taxonomy" id="564714"/>
    <lineage>
        <taxon>Bacteria</taxon>
        <taxon>Pseudomonadati</taxon>
        <taxon>Pseudomonadota</taxon>
        <taxon>Betaproteobacteria</taxon>
        <taxon>Burkholderiales</taxon>
        <taxon>Burkholderiaceae</taxon>
        <taxon>Trinickia</taxon>
    </lineage>
</organism>
<dbReference type="Proteomes" id="UP000235616">
    <property type="component" value="Unassembled WGS sequence"/>
</dbReference>
<keyword evidence="3" id="KW-1185">Reference proteome</keyword>
<evidence type="ECO:0000313" key="2">
    <source>
        <dbReference type="EMBL" id="PMS23029.1"/>
    </source>
</evidence>
<dbReference type="AlphaFoldDB" id="A0A2N7W0T2"/>